<dbReference type="AlphaFoldDB" id="G7VAD4"/>
<evidence type="ECO:0000256" key="9">
    <source>
        <dbReference type="ARBA" id="ARBA00023160"/>
    </source>
</evidence>
<evidence type="ECO:0000259" key="13">
    <source>
        <dbReference type="SMART" id="SM00822"/>
    </source>
</evidence>
<evidence type="ECO:0000256" key="7">
    <source>
        <dbReference type="ARBA" id="ARBA00023002"/>
    </source>
</evidence>
<dbReference type="eggNOG" id="COG1028">
    <property type="taxonomic scope" value="Bacteria"/>
</dbReference>
<sequence>MKEQKKVALVTGASRGIGRAIALALGEEGFKVAVNYRSSSKYAEEVVDLLKEKGVEALAVKADVSDQGDVDEMFSNIEKNLGTVQVLVNNAGITKDNLLMRMKDEEWDDVIKADLYSVFFATRRALRPMIKAKWGRIVNISSVIGLIGNKGQANYAAAKAGIIGFTKSSARELASRGITVNAIAPGFIETDMTAVLPEDIKNGMMAQIPAGRFGTPEDVANLVRFLCSDGASYITGQVIAVDGGMTMA</sequence>
<dbReference type="Gene3D" id="3.40.50.720">
    <property type="entry name" value="NAD(P)-binding Rossmann-like Domain"/>
    <property type="match status" value="1"/>
</dbReference>
<dbReference type="GO" id="GO:0004316">
    <property type="term" value="F:3-oxoacyl-[acyl-carrier-protein] reductase (NADPH) activity"/>
    <property type="evidence" value="ECO:0007669"/>
    <property type="project" value="UniProtKB-UniRule"/>
</dbReference>
<keyword evidence="5 12" id="KW-0276">Fatty acid metabolism</keyword>
<dbReference type="InterPro" id="IPR011284">
    <property type="entry name" value="3oxo_ACP_reduc"/>
</dbReference>
<dbReference type="OrthoDB" id="9803333at2"/>
<evidence type="ECO:0000256" key="3">
    <source>
        <dbReference type="ARBA" id="ARBA00012948"/>
    </source>
</evidence>
<comment type="pathway">
    <text evidence="1 12">Lipid metabolism; fatty acid biosynthesis.</text>
</comment>
<dbReference type="EMBL" id="CP003096">
    <property type="protein sequence ID" value="AER66834.1"/>
    <property type="molecule type" value="Genomic_DNA"/>
</dbReference>
<dbReference type="STRING" id="580340.Tlie_1101"/>
<evidence type="ECO:0000256" key="2">
    <source>
        <dbReference type="ARBA" id="ARBA00006484"/>
    </source>
</evidence>
<protein>
    <recommendedName>
        <fullName evidence="3 12">3-oxoacyl-[acyl-carrier-protein] reductase</fullName>
        <ecNumber evidence="3 12">1.1.1.100</ecNumber>
    </recommendedName>
</protein>
<keyword evidence="9 12" id="KW-0275">Fatty acid biosynthesis</keyword>
<evidence type="ECO:0000256" key="4">
    <source>
        <dbReference type="ARBA" id="ARBA00022516"/>
    </source>
</evidence>
<dbReference type="EC" id="1.1.1.100" evidence="3 12"/>
<feature type="active site" description="Proton acceptor" evidence="10">
    <location>
        <position position="155"/>
    </location>
</feature>
<keyword evidence="7 12" id="KW-0560">Oxidoreductase</keyword>
<keyword evidence="4 12" id="KW-0444">Lipid biosynthesis</keyword>
<evidence type="ECO:0000256" key="8">
    <source>
        <dbReference type="ARBA" id="ARBA00023098"/>
    </source>
</evidence>
<dbReference type="HOGENOM" id="CLU_010194_1_3_0"/>
<evidence type="ECO:0000256" key="10">
    <source>
        <dbReference type="PIRSR" id="PIRSR611284-1"/>
    </source>
</evidence>
<keyword evidence="6 11" id="KW-0521">NADP</keyword>
<dbReference type="GO" id="GO:0051287">
    <property type="term" value="F:NAD binding"/>
    <property type="evidence" value="ECO:0007669"/>
    <property type="project" value="UniProtKB-UniRule"/>
</dbReference>
<dbReference type="NCBIfam" id="NF004200">
    <property type="entry name" value="PRK05653.1-5"/>
    <property type="match status" value="1"/>
</dbReference>
<comment type="function">
    <text evidence="12">Catalyzes the NADPH-dependent reduction of beta-ketoacyl-ACP substrates to beta-hydroxyacyl-ACP products, the first reductive step in the elongation cycle of fatty acid biosynthesis.</text>
</comment>
<evidence type="ECO:0000256" key="12">
    <source>
        <dbReference type="RuleBase" id="RU366074"/>
    </source>
</evidence>
<gene>
    <name evidence="14" type="ordered locus">Tlie_1101</name>
</gene>
<reference evidence="15" key="1">
    <citation type="submission" date="2011-10" db="EMBL/GenBank/DDBJ databases">
        <title>The complete genome of chromosome of Thermovirga lienii DSM 17291.</title>
        <authorList>
            <consortium name="US DOE Joint Genome Institute (JGI-PGF)"/>
            <person name="Lucas S."/>
            <person name="Copeland A."/>
            <person name="Lapidus A."/>
            <person name="Glavina del Rio T."/>
            <person name="Dalin E."/>
            <person name="Tice H."/>
            <person name="Bruce D."/>
            <person name="Goodwin L."/>
            <person name="Pitluck S."/>
            <person name="Peters L."/>
            <person name="Mikhailova N."/>
            <person name="Saunders E."/>
            <person name="Kyrpides N."/>
            <person name="Mavromatis K."/>
            <person name="Ivanova N."/>
            <person name="Last F.I."/>
            <person name="Brettin T."/>
            <person name="Detter J.C."/>
            <person name="Han C."/>
            <person name="Larimer F."/>
            <person name="Land M."/>
            <person name="Hauser L."/>
            <person name="Markowitz V."/>
            <person name="Cheng J.-F."/>
            <person name="Hugenholtz P."/>
            <person name="Woyke T."/>
            <person name="Wu D."/>
            <person name="Spring S."/>
            <person name="Schroeder M."/>
            <person name="Brambilla E.-M."/>
            <person name="Klenk H.-P."/>
            <person name="Eisen J.A."/>
        </authorList>
    </citation>
    <scope>NUCLEOTIDE SEQUENCE [LARGE SCALE GENOMIC DNA]</scope>
    <source>
        <strain evidence="15">ATCC BAA-1197 / DSM 17291 / Cas60314</strain>
    </source>
</reference>
<evidence type="ECO:0000313" key="14">
    <source>
        <dbReference type="EMBL" id="AER66834.1"/>
    </source>
</evidence>
<keyword evidence="8 12" id="KW-0443">Lipid metabolism</keyword>
<dbReference type="KEGG" id="tli:Tlie_1101"/>
<keyword evidence="15" id="KW-1185">Reference proteome</keyword>
<evidence type="ECO:0000256" key="11">
    <source>
        <dbReference type="PIRSR" id="PIRSR611284-2"/>
    </source>
</evidence>
<dbReference type="InterPro" id="IPR036291">
    <property type="entry name" value="NAD(P)-bd_dom_sf"/>
</dbReference>
<evidence type="ECO:0000256" key="6">
    <source>
        <dbReference type="ARBA" id="ARBA00022857"/>
    </source>
</evidence>
<dbReference type="PANTHER" id="PTHR42879:SF2">
    <property type="entry name" value="3-OXOACYL-[ACYL-CARRIER-PROTEIN] REDUCTASE FABG"/>
    <property type="match status" value="1"/>
</dbReference>
<dbReference type="NCBIfam" id="NF005559">
    <property type="entry name" value="PRK07231.1"/>
    <property type="match status" value="1"/>
</dbReference>
<dbReference type="Proteomes" id="UP000005868">
    <property type="component" value="Chromosome"/>
</dbReference>
<dbReference type="NCBIfam" id="TIGR01830">
    <property type="entry name" value="3oxo_ACP_reduc"/>
    <property type="match status" value="1"/>
</dbReference>
<evidence type="ECO:0000256" key="1">
    <source>
        <dbReference type="ARBA" id="ARBA00005194"/>
    </source>
</evidence>
<dbReference type="GO" id="GO:0006633">
    <property type="term" value="P:fatty acid biosynthetic process"/>
    <property type="evidence" value="ECO:0007669"/>
    <property type="project" value="UniProtKB-UniPathway"/>
</dbReference>
<name>G7VAD4_THELD</name>
<comment type="subunit">
    <text evidence="12">Homotetramer.</text>
</comment>
<dbReference type="NCBIfam" id="NF004197">
    <property type="entry name" value="PRK05653.1-1"/>
    <property type="match status" value="1"/>
</dbReference>
<dbReference type="UniPathway" id="UPA00094"/>
<dbReference type="InterPro" id="IPR050259">
    <property type="entry name" value="SDR"/>
</dbReference>
<organism evidence="14 15">
    <name type="scientific">Thermovirga lienii (strain ATCC BAA-1197 / DSM 17291 / Cas60314)</name>
    <dbReference type="NCBI Taxonomy" id="580340"/>
    <lineage>
        <taxon>Bacteria</taxon>
        <taxon>Thermotogati</taxon>
        <taxon>Synergistota</taxon>
        <taxon>Synergistia</taxon>
        <taxon>Synergistales</taxon>
        <taxon>Thermovirgaceae</taxon>
        <taxon>Thermovirga</taxon>
    </lineage>
</organism>
<comment type="catalytic activity">
    <reaction evidence="12">
        <text>a (3R)-hydroxyacyl-[ACP] + NADP(+) = a 3-oxoacyl-[ACP] + NADPH + H(+)</text>
        <dbReference type="Rhea" id="RHEA:17397"/>
        <dbReference type="Rhea" id="RHEA-COMP:9916"/>
        <dbReference type="Rhea" id="RHEA-COMP:9945"/>
        <dbReference type="ChEBI" id="CHEBI:15378"/>
        <dbReference type="ChEBI" id="CHEBI:57783"/>
        <dbReference type="ChEBI" id="CHEBI:58349"/>
        <dbReference type="ChEBI" id="CHEBI:78776"/>
        <dbReference type="ChEBI" id="CHEBI:78827"/>
        <dbReference type="EC" id="1.1.1.100"/>
    </reaction>
</comment>
<accession>G7VAD4</accession>
<dbReference type="SUPFAM" id="SSF51735">
    <property type="entry name" value="NAD(P)-binding Rossmann-fold domains"/>
    <property type="match status" value="1"/>
</dbReference>
<dbReference type="CDD" id="cd05333">
    <property type="entry name" value="BKR_SDR_c"/>
    <property type="match status" value="1"/>
</dbReference>
<feature type="binding site" evidence="11">
    <location>
        <position position="90"/>
    </location>
    <ligand>
        <name>NADP(+)</name>
        <dbReference type="ChEBI" id="CHEBI:58349"/>
    </ligand>
</feature>
<proteinExistence type="inferred from homology"/>
<comment type="similarity">
    <text evidence="2 12">Belongs to the short-chain dehydrogenases/reductases (SDR) family.</text>
</comment>
<dbReference type="PANTHER" id="PTHR42879">
    <property type="entry name" value="3-OXOACYL-(ACYL-CARRIER-PROTEIN) REDUCTASE"/>
    <property type="match status" value="1"/>
</dbReference>
<reference evidence="14 15" key="2">
    <citation type="journal article" date="2012" name="Stand. Genomic Sci.">
        <title>Genome sequence of the moderately thermophilic, amino-acid-degrading and sulfur-reducing bacterium Thermovirga lienii type strain (Cas60314(T)).</title>
        <authorList>
            <person name="Goker M."/>
            <person name="Saunders E."/>
            <person name="Lapidus A."/>
            <person name="Nolan M."/>
            <person name="Lucas S."/>
            <person name="Hammon N."/>
            <person name="Deshpande S."/>
            <person name="Cheng J.F."/>
            <person name="Han C."/>
            <person name="Tapia R."/>
            <person name="Goodwin L.A."/>
            <person name="Pitluck S."/>
            <person name="Liolios K."/>
            <person name="Mavromatis K."/>
            <person name="Pagani I."/>
            <person name="Ivanova N."/>
            <person name="Mikhailova N."/>
            <person name="Pati A."/>
            <person name="Chen A."/>
            <person name="Palaniappan K."/>
            <person name="Land M."/>
            <person name="Chang Y.J."/>
            <person name="Jeffries C.D."/>
            <person name="Brambilla E.M."/>
            <person name="Rohde M."/>
            <person name="Spring S."/>
            <person name="Detter J.C."/>
            <person name="Woyke T."/>
            <person name="Bristow J."/>
            <person name="Eisen J.A."/>
            <person name="Markowitz V."/>
            <person name="Hugenholtz P."/>
            <person name="Kyrpides N.C."/>
            <person name="Klenk H.P."/>
        </authorList>
    </citation>
    <scope>NUCLEOTIDE SEQUENCE [LARGE SCALE GENOMIC DNA]</scope>
    <source>
        <strain evidence="15">ATCC BAA-1197 / DSM 17291 / Cas60314</strain>
    </source>
</reference>
<dbReference type="InterPro" id="IPR057326">
    <property type="entry name" value="KR_dom"/>
</dbReference>
<dbReference type="FunFam" id="3.40.50.720:FF:000037">
    <property type="entry name" value="3-oxoacyl-[acyl-carrier-protein] reductase FabG"/>
    <property type="match status" value="1"/>
</dbReference>
<feature type="binding site" evidence="11">
    <location>
        <position position="188"/>
    </location>
    <ligand>
        <name>NADP(+)</name>
        <dbReference type="ChEBI" id="CHEBI:58349"/>
    </ligand>
</feature>
<dbReference type="PRINTS" id="PR00080">
    <property type="entry name" value="SDRFAMILY"/>
</dbReference>
<dbReference type="Pfam" id="PF13561">
    <property type="entry name" value="adh_short_C2"/>
    <property type="match status" value="1"/>
</dbReference>
<dbReference type="NCBIfam" id="NF009466">
    <property type="entry name" value="PRK12826.1-2"/>
    <property type="match status" value="1"/>
</dbReference>
<dbReference type="PRINTS" id="PR00081">
    <property type="entry name" value="GDHRDH"/>
</dbReference>
<feature type="binding site" evidence="11">
    <location>
        <begin position="12"/>
        <end position="15"/>
    </location>
    <ligand>
        <name>NADP(+)</name>
        <dbReference type="ChEBI" id="CHEBI:58349"/>
    </ligand>
</feature>
<dbReference type="NCBIfam" id="NF009464">
    <property type="entry name" value="PRK12824.1"/>
    <property type="match status" value="1"/>
</dbReference>
<evidence type="ECO:0000256" key="5">
    <source>
        <dbReference type="ARBA" id="ARBA00022832"/>
    </source>
</evidence>
<dbReference type="SMART" id="SM00822">
    <property type="entry name" value="PKS_KR"/>
    <property type="match status" value="1"/>
</dbReference>
<feature type="domain" description="Ketoreductase" evidence="13">
    <location>
        <begin position="6"/>
        <end position="186"/>
    </location>
</feature>
<feature type="binding site" evidence="11">
    <location>
        <begin position="155"/>
        <end position="159"/>
    </location>
    <ligand>
        <name>NADP(+)</name>
        <dbReference type="ChEBI" id="CHEBI:58349"/>
    </ligand>
</feature>
<dbReference type="InterPro" id="IPR002347">
    <property type="entry name" value="SDR_fam"/>
</dbReference>
<evidence type="ECO:0000313" key="15">
    <source>
        <dbReference type="Proteomes" id="UP000005868"/>
    </source>
</evidence>